<sequence>MNSCNSNKKKVAFQFQDESLSTEARVNDLVSRLTLKEKISQLRYDAPAIERLGIPEYNWWNECLHGVARAGEATVFPQAIGMGATWNPDLIFEMGTAVSDEARAKHHQFVKEGKRRMGARFNILDTQHQYF</sequence>
<dbReference type="EMBL" id="BBNU01000009">
    <property type="protein sequence ID" value="GAL80239.1"/>
    <property type="molecule type" value="Genomic_DNA"/>
</dbReference>
<dbReference type="PANTHER" id="PTHR42721">
    <property type="entry name" value="SUGAR HYDROLASE-RELATED"/>
    <property type="match status" value="1"/>
</dbReference>
<dbReference type="Pfam" id="PF00933">
    <property type="entry name" value="Glyco_hydro_3"/>
    <property type="match status" value="1"/>
</dbReference>
<dbReference type="Proteomes" id="UP000029643">
    <property type="component" value="Unassembled WGS sequence"/>
</dbReference>
<dbReference type="EC" id="3.2.1.21" evidence="4"/>
<dbReference type="InterPro" id="IPR017853">
    <property type="entry name" value="GH"/>
</dbReference>
<comment type="similarity">
    <text evidence="1">Belongs to the glycosyl hydrolase 3 family.</text>
</comment>
<dbReference type="GO" id="GO:0031222">
    <property type="term" value="P:arabinan catabolic process"/>
    <property type="evidence" value="ECO:0007669"/>
    <property type="project" value="TreeGrafter"/>
</dbReference>
<dbReference type="GO" id="GO:0045493">
    <property type="term" value="P:xylan catabolic process"/>
    <property type="evidence" value="ECO:0007669"/>
    <property type="project" value="InterPro"/>
</dbReference>
<dbReference type="GO" id="GO:0046556">
    <property type="term" value="F:alpha-L-arabinofuranosidase activity"/>
    <property type="evidence" value="ECO:0007669"/>
    <property type="project" value="TreeGrafter"/>
</dbReference>
<evidence type="ECO:0000256" key="1">
    <source>
        <dbReference type="ARBA" id="ARBA00005336"/>
    </source>
</evidence>
<dbReference type="RefSeq" id="WP_052416093.1">
    <property type="nucleotide sequence ID" value="NZ_BBNU01000009.1"/>
</dbReference>
<dbReference type="PANTHER" id="PTHR42721:SF3">
    <property type="entry name" value="BETA-D-XYLOSIDASE 5-RELATED"/>
    <property type="match status" value="1"/>
</dbReference>
<comment type="caution">
    <text evidence="4">The sequence shown here is derived from an EMBL/GenBank/DDBJ whole genome shotgun (WGS) entry which is preliminary data.</text>
</comment>
<dbReference type="InterPro" id="IPR044993">
    <property type="entry name" value="BXL"/>
</dbReference>
<evidence type="ECO:0000259" key="3">
    <source>
        <dbReference type="Pfam" id="PF00933"/>
    </source>
</evidence>
<feature type="domain" description="Glycoside hydrolase family 3 N-terminal" evidence="3">
    <location>
        <begin position="34"/>
        <end position="104"/>
    </location>
</feature>
<dbReference type="InterPro" id="IPR036962">
    <property type="entry name" value="Glyco_hydro_3_N_sf"/>
</dbReference>
<dbReference type="Gene3D" id="3.20.20.300">
    <property type="entry name" value="Glycoside hydrolase, family 3, N-terminal domain"/>
    <property type="match status" value="1"/>
</dbReference>
<dbReference type="AlphaFoldDB" id="A0A090WXS6"/>
<dbReference type="GO" id="GO:0008422">
    <property type="term" value="F:beta-glucosidase activity"/>
    <property type="evidence" value="ECO:0007669"/>
    <property type="project" value="UniProtKB-EC"/>
</dbReference>
<gene>
    <name evidence="4" type="ORF">JCM19274_3809</name>
</gene>
<evidence type="ECO:0000313" key="4">
    <source>
        <dbReference type="EMBL" id="GAL80239.1"/>
    </source>
</evidence>
<proteinExistence type="inferred from homology"/>
<name>A0A090WXS6_9FLAO</name>
<dbReference type="InterPro" id="IPR001764">
    <property type="entry name" value="Glyco_hydro_3_N"/>
</dbReference>
<evidence type="ECO:0000256" key="2">
    <source>
        <dbReference type="ARBA" id="ARBA00022801"/>
    </source>
</evidence>
<protein>
    <submittedName>
        <fullName evidence="4">Beta-glucosidase</fullName>
        <ecNumber evidence="4">3.2.1.21</ecNumber>
    </submittedName>
</protein>
<accession>A0A090WXS6</accession>
<reference evidence="4 5" key="1">
    <citation type="journal article" date="2014" name="Genome Announc.">
        <title>Draft Genome Sequences of Marine Flavobacterium Algibacter lectus Strains SS8 and NR4.</title>
        <authorList>
            <person name="Takatani N."/>
            <person name="Nakanishi M."/>
            <person name="Meirelles P."/>
            <person name="Mino S."/>
            <person name="Suda W."/>
            <person name="Oshima K."/>
            <person name="Hattori M."/>
            <person name="Ohkuma M."/>
            <person name="Hosokawa M."/>
            <person name="Miyashita K."/>
            <person name="Thompson F.L."/>
            <person name="Niwa A."/>
            <person name="Sawabe T."/>
            <person name="Sawabe T."/>
        </authorList>
    </citation>
    <scope>NUCLEOTIDE SEQUENCE [LARGE SCALE GENOMIC DNA]</scope>
    <source>
        <strain evidence="5">JCM19274</strain>
    </source>
</reference>
<keyword evidence="2 4" id="KW-0378">Hydrolase</keyword>
<organism evidence="4 5">
    <name type="scientific">Algibacter lectus</name>
    <dbReference type="NCBI Taxonomy" id="221126"/>
    <lineage>
        <taxon>Bacteria</taxon>
        <taxon>Pseudomonadati</taxon>
        <taxon>Bacteroidota</taxon>
        <taxon>Flavobacteriia</taxon>
        <taxon>Flavobacteriales</taxon>
        <taxon>Flavobacteriaceae</taxon>
        <taxon>Algibacter</taxon>
    </lineage>
</organism>
<evidence type="ECO:0000313" key="5">
    <source>
        <dbReference type="Proteomes" id="UP000029643"/>
    </source>
</evidence>
<dbReference type="GO" id="GO:0009044">
    <property type="term" value="F:xylan 1,4-beta-xylosidase activity"/>
    <property type="evidence" value="ECO:0007669"/>
    <property type="project" value="InterPro"/>
</dbReference>
<keyword evidence="4" id="KW-0326">Glycosidase</keyword>
<dbReference type="SUPFAM" id="SSF51445">
    <property type="entry name" value="(Trans)glycosidases"/>
    <property type="match status" value="1"/>
</dbReference>